<feature type="compositionally biased region" description="Polar residues" evidence="1">
    <location>
        <begin position="132"/>
        <end position="141"/>
    </location>
</feature>
<reference evidence="2" key="1">
    <citation type="submission" date="2021-02" db="EMBL/GenBank/DDBJ databases">
        <authorList>
            <person name="Steward A R."/>
        </authorList>
    </citation>
    <scope>NUCLEOTIDE SEQUENCE</scope>
</reference>
<dbReference type="Proteomes" id="UP000663880">
    <property type="component" value="Unassembled WGS sequence"/>
</dbReference>
<organism evidence="2 3">
    <name type="scientific">Pieris macdunnoughi</name>
    <dbReference type="NCBI Taxonomy" id="345717"/>
    <lineage>
        <taxon>Eukaryota</taxon>
        <taxon>Metazoa</taxon>
        <taxon>Ecdysozoa</taxon>
        <taxon>Arthropoda</taxon>
        <taxon>Hexapoda</taxon>
        <taxon>Insecta</taxon>
        <taxon>Pterygota</taxon>
        <taxon>Neoptera</taxon>
        <taxon>Endopterygota</taxon>
        <taxon>Lepidoptera</taxon>
        <taxon>Glossata</taxon>
        <taxon>Ditrysia</taxon>
        <taxon>Papilionoidea</taxon>
        <taxon>Pieridae</taxon>
        <taxon>Pierinae</taxon>
        <taxon>Pieris</taxon>
    </lineage>
</organism>
<sequence>MSRRKKWSSLKMSGGAGGRTSRRRLAFCQRSRRDDRLNAGRDPRSNRLDTDAPDSIHPFCHTNTNYCFTVKIFLDTNFREQRIDGAGLPLLTEDHLTGMLQMKLGPALKLRAVLARRLESCAQCQANTLLTAPVTPNTPKINGTLKPEPRSNTTSPS</sequence>
<proteinExistence type="predicted"/>
<name>A0A821WUB1_9NEOP</name>
<dbReference type="AlphaFoldDB" id="A0A821WUB1"/>
<dbReference type="EMBL" id="CAJOBZ010000063">
    <property type="protein sequence ID" value="CAF4932698.1"/>
    <property type="molecule type" value="Genomic_DNA"/>
</dbReference>
<dbReference type="SUPFAM" id="SSF47769">
    <property type="entry name" value="SAM/Pointed domain"/>
    <property type="match status" value="1"/>
</dbReference>
<accession>A0A821WUB1</accession>
<gene>
    <name evidence="2" type="ORF">PMACD_LOCUS13996</name>
</gene>
<evidence type="ECO:0000313" key="3">
    <source>
        <dbReference type="Proteomes" id="UP000663880"/>
    </source>
</evidence>
<feature type="region of interest" description="Disordered" evidence="1">
    <location>
        <begin position="1"/>
        <end position="25"/>
    </location>
</feature>
<dbReference type="InterPro" id="IPR013761">
    <property type="entry name" value="SAM/pointed_sf"/>
</dbReference>
<evidence type="ECO:0000256" key="1">
    <source>
        <dbReference type="SAM" id="MobiDB-lite"/>
    </source>
</evidence>
<comment type="caution">
    <text evidence="2">The sequence shown here is derived from an EMBL/GenBank/DDBJ whole genome shotgun (WGS) entry which is preliminary data.</text>
</comment>
<evidence type="ECO:0008006" key="4">
    <source>
        <dbReference type="Google" id="ProtNLM"/>
    </source>
</evidence>
<dbReference type="OrthoDB" id="6433810at2759"/>
<evidence type="ECO:0000313" key="2">
    <source>
        <dbReference type="EMBL" id="CAF4932698.1"/>
    </source>
</evidence>
<dbReference type="Gene3D" id="1.10.150.50">
    <property type="entry name" value="Transcription Factor, Ets-1"/>
    <property type="match status" value="1"/>
</dbReference>
<keyword evidence="3" id="KW-1185">Reference proteome</keyword>
<feature type="region of interest" description="Disordered" evidence="1">
    <location>
        <begin position="132"/>
        <end position="157"/>
    </location>
</feature>
<protein>
    <recommendedName>
        <fullName evidence="4">SAM domain-containing protein</fullName>
    </recommendedName>
</protein>